<gene>
    <name evidence="1" type="ORF">SAMN04515666_11465</name>
</gene>
<keyword evidence="2" id="KW-1185">Reference proteome</keyword>
<dbReference type="RefSeq" id="WP_091842436.1">
    <property type="nucleotide sequence ID" value="NZ_FOAN01000014.1"/>
</dbReference>
<accession>A0A1H7ZGE5</accession>
<dbReference type="Proteomes" id="UP000199664">
    <property type="component" value="Unassembled WGS sequence"/>
</dbReference>
<evidence type="ECO:0000313" key="2">
    <source>
        <dbReference type="Proteomes" id="UP000199664"/>
    </source>
</evidence>
<reference evidence="2" key="1">
    <citation type="submission" date="2016-10" db="EMBL/GenBank/DDBJ databases">
        <authorList>
            <person name="Varghese N."/>
            <person name="Submissions S."/>
        </authorList>
    </citation>
    <scope>NUCLEOTIDE SEQUENCE [LARGE SCALE GENOMIC DNA]</scope>
    <source>
        <strain evidence="2">LMG 26383,CCUG 61248,R- 45681</strain>
    </source>
</reference>
<proteinExistence type="predicted"/>
<protein>
    <submittedName>
        <fullName evidence="1">Uncharacterized protein</fullName>
    </submittedName>
</protein>
<evidence type="ECO:0000313" key="1">
    <source>
        <dbReference type="EMBL" id="SEM56598.1"/>
    </source>
</evidence>
<sequence length="74" mass="8116">MARLITKTGQRAEMVCDMSTERSGKLICDPSILILADLQGDLMLETDDGGRCHIRITSIGADHLTFAGRVIERV</sequence>
<dbReference type="AlphaFoldDB" id="A0A1H7ZGE5"/>
<dbReference type="OrthoDB" id="8162354at2"/>
<dbReference type="EMBL" id="FOAN01000014">
    <property type="protein sequence ID" value="SEM56598.1"/>
    <property type="molecule type" value="Genomic_DNA"/>
</dbReference>
<organism evidence="1 2">
    <name type="scientific">Bosea lupini</name>
    <dbReference type="NCBI Taxonomy" id="1036779"/>
    <lineage>
        <taxon>Bacteria</taxon>
        <taxon>Pseudomonadati</taxon>
        <taxon>Pseudomonadota</taxon>
        <taxon>Alphaproteobacteria</taxon>
        <taxon>Hyphomicrobiales</taxon>
        <taxon>Boseaceae</taxon>
        <taxon>Bosea</taxon>
    </lineage>
</organism>
<name>A0A1H7ZGE5_9HYPH</name>